<dbReference type="OrthoDB" id="8926940at2"/>
<reference evidence="3 4" key="2">
    <citation type="submission" date="2015-03" db="EMBL/GenBank/DDBJ databases">
        <authorList>
            <person name="Chan K.-G."/>
        </authorList>
    </citation>
    <scope>NUCLEOTIDE SEQUENCE [LARGE SCALE GENOMIC DNA]</scope>
    <source>
        <strain evidence="3 4">RB-25</strain>
    </source>
</reference>
<protein>
    <recommendedName>
        <fullName evidence="2">Fimbrial-type adhesion domain-containing protein</fullName>
    </recommendedName>
</protein>
<dbReference type="Pfam" id="PF00419">
    <property type="entry name" value="Fimbrial"/>
    <property type="match status" value="1"/>
</dbReference>
<organism evidence="3 4">
    <name type="scientific">Chania multitudinisentens RB-25</name>
    <dbReference type="NCBI Taxonomy" id="1441930"/>
    <lineage>
        <taxon>Bacteria</taxon>
        <taxon>Pseudomonadati</taxon>
        <taxon>Pseudomonadota</taxon>
        <taxon>Gammaproteobacteria</taxon>
        <taxon>Enterobacterales</taxon>
        <taxon>Yersiniaceae</taxon>
        <taxon>Chania</taxon>
    </lineage>
</organism>
<reference evidence="3 4" key="1">
    <citation type="submission" date="2014-01" db="EMBL/GenBank/DDBJ databases">
        <title>Isolation of Serratia multitudinisentens RB-25 from Ex-Landfill site.</title>
        <authorList>
            <person name="Robson E.H.J."/>
        </authorList>
    </citation>
    <scope>NUCLEOTIDE SEQUENCE [LARGE SCALE GENOMIC DNA]</scope>
    <source>
        <strain evidence="3 4">RB-25</strain>
    </source>
</reference>
<dbReference type="SUPFAM" id="SSF49401">
    <property type="entry name" value="Bacterial adhesins"/>
    <property type="match status" value="1"/>
</dbReference>
<sequence>MIFAKYKTLILFLISVFSVGNAYALKCVNASDSSVRLEENIGSVAVPNTMDNGVTVWRSENRVMRVQCWKDFSGTQEYAYFYFDPAKASLHPGVRVGVNLGGIDIPDITASFRQQIPNVVIPTCTNTEAYCKANRSVFFDINYYVYIARNGTATGNYSGANTLDVFQIDGVGGLNIAVNSNFRYATTNMNGIRFLSCNANLSVYPSIVDFGRVYIPGLVVPGVVAKDVDFNIDVNKSCTDPMLLTATYSSTSSVYDNNTRALLDGVGLKIKNLNTNEYIGYNNVESFADLRVTNSVSVPFKAELVWLNNNPSTGQINSTLTITAYYN</sequence>
<gene>
    <name evidence="3" type="ORF">Z042_18715</name>
</gene>
<feature type="chain" id="PRO_5004792047" description="Fimbrial-type adhesion domain-containing protein" evidence="1">
    <location>
        <begin position="25"/>
        <end position="327"/>
    </location>
</feature>
<evidence type="ECO:0000313" key="3">
    <source>
        <dbReference type="EMBL" id="AHG22907.1"/>
    </source>
</evidence>
<dbReference type="AlphaFoldDB" id="W0LKS2"/>
<evidence type="ECO:0000259" key="2">
    <source>
        <dbReference type="Pfam" id="PF00419"/>
    </source>
</evidence>
<dbReference type="InterPro" id="IPR000259">
    <property type="entry name" value="Adhesion_dom_fimbrial"/>
</dbReference>
<dbReference type="STRING" id="1441930.Z042_18715"/>
<keyword evidence="4" id="KW-1185">Reference proteome</keyword>
<dbReference type="InterPro" id="IPR008966">
    <property type="entry name" value="Adhesion_dom_sf"/>
</dbReference>
<dbReference type="Proteomes" id="UP000019030">
    <property type="component" value="Chromosome"/>
</dbReference>
<feature type="domain" description="Fimbrial-type adhesion" evidence="2">
    <location>
        <begin position="197"/>
        <end position="326"/>
    </location>
</feature>
<feature type="signal peptide" evidence="1">
    <location>
        <begin position="1"/>
        <end position="24"/>
    </location>
</feature>
<dbReference type="Gene3D" id="2.60.40.1090">
    <property type="entry name" value="Fimbrial-type adhesion domain"/>
    <property type="match status" value="1"/>
</dbReference>
<keyword evidence="1" id="KW-0732">Signal</keyword>
<dbReference type="InterPro" id="IPR036937">
    <property type="entry name" value="Adhesion_dom_fimbrial_sf"/>
</dbReference>
<evidence type="ECO:0000256" key="1">
    <source>
        <dbReference type="SAM" id="SignalP"/>
    </source>
</evidence>
<name>W0LKS2_9GAMM</name>
<evidence type="ECO:0000313" key="4">
    <source>
        <dbReference type="Proteomes" id="UP000019030"/>
    </source>
</evidence>
<dbReference type="KEGG" id="sfo:Z042_18715"/>
<dbReference type="HOGENOM" id="CLU_064082_1_0_6"/>
<dbReference type="GO" id="GO:0009289">
    <property type="term" value="C:pilus"/>
    <property type="evidence" value="ECO:0007669"/>
    <property type="project" value="InterPro"/>
</dbReference>
<dbReference type="EMBL" id="CP007044">
    <property type="protein sequence ID" value="AHG22907.1"/>
    <property type="molecule type" value="Genomic_DNA"/>
</dbReference>
<dbReference type="eggNOG" id="COG3539">
    <property type="taxonomic scope" value="Bacteria"/>
</dbReference>
<dbReference type="PATRIC" id="fig|1441930.4.peg.3696"/>
<dbReference type="RefSeq" id="WP_024913845.1">
    <property type="nucleotide sequence ID" value="NZ_CP007044.2"/>
</dbReference>
<accession>W0LKS2</accession>
<proteinExistence type="predicted"/>
<dbReference type="GO" id="GO:0007155">
    <property type="term" value="P:cell adhesion"/>
    <property type="evidence" value="ECO:0007669"/>
    <property type="project" value="InterPro"/>
</dbReference>